<reference evidence="3" key="1">
    <citation type="submission" date="2022-06" db="EMBL/GenBank/DDBJ databases">
        <authorList>
            <person name="Berger JAMES D."/>
            <person name="Berger JAMES D."/>
        </authorList>
    </citation>
    <scope>NUCLEOTIDE SEQUENCE [LARGE SCALE GENOMIC DNA]</scope>
</reference>
<dbReference type="InterPro" id="IPR003697">
    <property type="entry name" value="Maf-like"/>
</dbReference>
<dbReference type="Proteomes" id="UP000050795">
    <property type="component" value="Unassembled WGS sequence"/>
</dbReference>
<organism evidence="3 4">
    <name type="scientific">Trichobilharzia regenti</name>
    <name type="common">Nasal bird schistosome</name>
    <dbReference type="NCBI Taxonomy" id="157069"/>
    <lineage>
        <taxon>Eukaryota</taxon>
        <taxon>Metazoa</taxon>
        <taxon>Spiralia</taxon>
        <taxon>Lophotrochozoa</taxon>
        <taxon>Platyhelminthes</taxon>
        <taxon>Trematoda</taxon>
        <taxon>Digenea</taxon>
        <taxon>Strigeidida</taxon>
        <taxon>Schistosomatoidea</taxon>
        <taxon>Schistosomatidae</taxon>
        <taxon>Trichobilharzia</taxon>
    </lineage>
</organism>
<proteinExistence type="inferred from homology"/>
<evidence type="ECO:0000256" key="1">
    <source>
        <dbReference type="ARBA" id="ARBA00001968"/>
    </source>
</evidence>
<evidence type="ECO:0000313" key="4">
    <source>
        <dbReference type="WBParaSite" id="TREG1_6430.1"/>
    </source>
</evidence>
<dbReference type="PIRSF" id="PIRSF006305">
    <property type="entry name" value="Maf"/>
    <property type="match status" value="1"/>
</dbReference>
<dbReference type="NCBIfam" id="TIGR00172">
    <property type="entry name" value="maf"/>
    <property type="match status" value="1"/>
</dbReference>
<dbReference type="InterPro" id="IPR029001">
    <property type="entry name" value="ITPase-like_fam"/>
</dbReference>
<dbReference type="WBParaSite" id="TREG1_6430.1">
    <property type="protein sequence ID" value="TREG1_6430.1"/>
    <property type="gene ID" value="TREG1_6430"/>
</dbReference>
<dbReference type="HAMAP" id="MF_00528">
    <property type="entry name" value="Maf"/>
    <property type="match status" value="1"/>
</dbReference>
<accession>A0AA85K9X1</accession>
<reference evidence="4" key="2">
    <citation type="submission" date="2023-11" db="UniProtKB">
        <authorList>
            <consortium name="WormBaseParasite"/>
        </authorList>
    </citation>
    <scope>IDENTIFICATION</scope>
</reference>
<dbReference type="AlphaFoldDB" id="A0AA85K9X1"/>
<keyword evidence="3" id="KW-1185">Reference proteome</keyword>
<evidence type="ECO:0000313" key="3">
    <source>
        <dbReference type="Proteomes" id="UP000050795"/>
    </source>
</evidence>
<dbReference type="PANTHER" id="PTHR43213:SF5">
    <property type="entry name" value="BIFUNCTIONAL DTTP_UTP PYROPHOSPHATASE_METHYLTRANSFERASE PROTEIN-RELATED"/>
    <property type="match status" value="1"/>
</dbReference>
<comment type="cofactor">
    <cofactor evidence="1">
        <name>a divalent metal cation</name>
        <dbReference type="ChEBI" id="CHEBI:60240"/>
    </cofactor>
</comment>
<sequence>MLCCLEEELKSIEIILGSSSPRRKELLQNTGVQFSTISPDIEESLPLGHFKSIPEYIEALAQLKADAVMKTIVGSGQDRVVIGADTLVCFEGCVFGKPSSQSNAIDILNRLSGNIHQVITGVCLIWTVAGKQHKVDLFHEVTNVKMASLDCRTIEAYVQSGEPMDKAGAYGIQGLGSSLIEKIDGDYFNVVGLPVYRLCQYLRAGCKDINSLTHKDAEYS</sequence>
<dbReference type="Gene3D" id="3.90.950.10">
    <property type="match status" value="1"/>
</dbReference>
<dbReference type="PANTHER" id="PTHR43213">
    <property type="entry name" value="BIFUNCTIONAL DTTP/UTP PYROPHOSPHATASE/METHYLTRANSFERASE PROTEIN-RELATED"/>
    <property type="match status" value="1"/>
</dbReference>
<dbReference type="CDD" id="cd00555">
    <property type="entry name" value="Maf"/>
    <property type="match status" value="1"/>
</dbReference>
<name>A0AA85K9X1_TRIRE</name>
<dbReference type="GO" id="GO:0047429">
    <property type="term" value="F:nucleoside triphosphate diphosphatase activity"/>
    <property type="evidence" value="ECO:0007669"/>
    <property type="project" value="InterPro"/>
</dbReference>
<evidence type="ECO:0000256" key="2">
    <source>
        <dbReference type="ARBA" id="ARBA00022801"/>
    </source>
</evidence>
<dbReference type="Pfam" id="PF02545">
    <property type="entry name" value="Maf"/>
    <property type="match status" value="1"/>
</dbReference>
<protein>
    <submittedName>
        <fullName evidence="4">Uncharacterized protein</fullName>
    </submittedName>
</protein>
<keyword evidence="2" id="KW-0378">Hydrolase</keyword>
<dbReference type="SUPFAM" id="SSF52972">
    <property type="entry name" value="ITPase-like"/>
    <property type="match status" value="1"/>
</dbReference>